<name>A0A9P4U5I7_9PLEO</name>
<organism evidence="2 3">
    <name type="scientific">Karstenula rhodostoma CBS 690.94</name>
    <dbReference type="NCBI Taxonomy" id="1392251"/>
    <lineage>
        <taxon>Eukaryota</taxon>
        <taxon>Fungi</taxon>
        <taxon>Dikarya</taxon>
        <taxon>Ascomycota</taxon>
        <taxon>Pezizomycotina</taxon>
        <taxon>Dothideomycetes</taxon>
        <taxon>Pleosporomycetidae</taxon>
        <taxon>Pleosporales</taxon>
        <taxon>Massarineae</taxon>
        <taxon>Didymosphaeriaceae</taxon>
        <taxon>Karstenula</taxon>
    </lineage>
</organism>
<dbReference type="EMBL" id="MU001514">
    <property type="protein sequence ID" value="KAF2437766.1"/>
    <property type="molecule type" value="Genomic_DNA"/>
</dbReference>
<feature type="region of interest" description="Disordered" evidence="1">
    <location>
        <begin position="52"/>
        <end position="80"/>
    </location>
</feature>
<feature type="region of interest" description="Disordered" evidence="1">
    <location>
        <begin position="1"/>
        <end position="28"/>
    </location>
</feature>
<sequence length="195" mass="20686">MGFAMTGTPATVSAASAGRWEEKRGAGGQERAALVVVSSTTSLRQFARSTLPAGGQALATPPSTPMRRLTPLPGRSESRIPTSCETRFRQPWTHRVWLSLLSCRRAAAKPLSQARIRCCAGGTCSANPTRPRPASPAHSLPSPLSPASSTPCSAKLTPTFFVRPRDARYRPTCEARSVAPSALLYAPSNQLSGPM</sequence>
<evidence type="ECO:0000313" key="2">
    <source>
        <dbReference type="EMBL" id="KAF2437766.1"/>
    </source>
</evidence>
<protein>
    <submittedName>
        <fullName evidence="2">Uncharacterized protein</fullName>
    </submittedName>
</protein>
<gene>
    <name evidence="2" type="ORF">P171DRAFT_172208</name>
</gene>
<comment type="caution">
    <text evidence="2">The sequence shown here is derived from an EMBL/GenBank/DDBJ whole genome shotgun (WGS) entry which is preliminary data.</text>
</comment>
<reference evidence="2" key="1">
    <citation type="journal article" date="2020" name="Stud. Mycol.">
        <title>101 Dothideomycetes genomes: a test case for predicting lifestyles and emergence of pathogens.</title>
        <authorList>
            <person name="Haridas S."/>
            <person name="Albert R."/>
            <person name="Binder M."/>
            <person name="Bloem J."/>
            <person name="Labutti K."/>
            <person name="Salamov A."/>
            <person name="Andreopoulos B."/>
            <person name="Baker S."/>
            <person name="Barry K."/>
            <person name="Bills G."/>
            <person name="Bluhm B."/>
            <person name="Cannon C."/>
            <person name="Castanera R."/>
            <person name="Culley D."/>
            <person name="Daum C."/>
            <person name="Ezra D."/>
            <person name="Gonzalez J."/>
            <person name="Henrissat B."/>
            <person name="Kuo A."/>
            <person name="Liang C."/>
            <person name="Lipzen A."/>
            <person name="Lutzoni F."/>
            <person name="Magnuson J."/>
            <person name="Mondo S."/>
            <person name="Nolan M."/>
            <person name="Ohm R."/>
            <person name="Pangilinan J."/>
            <person name="Park H.-J."/>
            <person name="Ramirez L."/>
            <person name="Alfaro M."/>
            <person name="Sun H."/>
            <person name="Tritt A."/>
            <person name="Yoshinaga Y."/>
            <person name="Zwiers L.-H."/>
            <person name="Turgeon B."/>
            <person name="Goodwin S."/>
            <person name="Spatafora J."/>
            <person name="Crous P."/>
            <person name="Grigoriev I."/>
        </authorList>
    </citation>
    <scope>NUCLEOTIDE SEQUENCE</scope>
    <source>
        <strain evidence="2">CBS 690.94</strain>
    </source>
</reference>
<feature type="compositionally biased region" description="Low complexity" evidence="1">
    <location>
        <begin position="135"/>
        <end position="152"/>
    </location>
</feature>
<evidence type="ECO:0000313" key="3">
    <source>
        <dbReference type="Proteomes" id="UP000799764"/>
    </source>
</evidence>
<accession>A0A9P4U5I7</accession>
<keyword evidence="3" id="KW-1185">Reference proteome</keyword>
<feature type="region of interest" description="Disordered" evidence="1">
    <location>
        <begin position="127"/>
        <end position="152"/>
    </location>
</feature>
<evidence type="ECO:0000256" key="1">
    <source>
        <dbReference type="SAM" id="MobiDB-lite"/>
    </source>
</evidence>
<proteinExistence type="predicted"/>
<dbReference type="AlphaFoldDB" id="A0A9P4U5I7"/>
<dbReference type="Proteomes" id="UP000799764">
    <property type="component" value="Unassembled WGS sequence"/>
</dbReference>